<evidence type="ECO:0000256" key="1">
    <source>
        <dbReference type="ARBA" id="ARBA00004328"/>
    </source>
</evidence>
<dbReference type="PhylomeDB" id="Q3J223"/>
<dbReference type="InterPro" id="IPR054612">
    <property type="entry name" value="Phage_capsid-like_C"/>
</dbReference>
<dbReference type="KEGG" id="rsp:RSP_2995"/>
<reference evidence="4" key="1">
    <citation type="submission" date="2005-09" db="EMBL/GenBank/DDBJ databases">
        <title>Complete sequence of chromosome 1 of Rhodobacter sphaeroides 2.4.1.</title>
        <authorList>
            <person name="Copeland A."/>
            <person name="Lucas S."/>
            <person name="Lapidus A."/>
            <person name="Barry K."/>
            <person name="Detter J.C."/>
            <person name="Glavina T."/>
            <person name="Hammon N."/>
            <person name="Israni S."/>
            <person name="Pitluck S."/>
            <person name="Richardson P."/>
            <person name="Mackenzie C."/>
            <person name="Choudhary M."/>
            <person name="Larimer F."/>
            <person name="Hauser L.J."/>
            <person name="Land M."/>
            <person name="Donohue T.J."/>
            <person name="Kaplan S."/>
        </authorList>
    </citation>
    <scope>NUCLEOTIDE SEQUENCE [LARGE SCALE GENOMIC DNA]</scope>
    <source>
        <strain evidence="4">ATCC 17023 / DSM 158 / JCM 6121 / CCUG 31486 / LMG 2827 / NBRC 12203 / NCIMB 8253 / ATH 2.4.1.</strain>
    </source>
</reference>
<dbReference type="InterPro" id="IPR024455">
    <property type="entry name" value="Phage_capsid"/>
</dbReference>
<comment type="subcellular location">
    <subcellularLocation>
        <location evidence="1">Virion</location>
    </subcellularLocation>
</comment>
<evidence type="ECO:0000313" key="4">
    <source>
        <dbReference type="Proteomes" id="UP000002703"/>
    </source>
</evidence>
<dbReference type="GeneID" id="3720321"/>
<dbReference type="RefSeq" id="WP_011337910.1">
    <property type="nucleotide sequence ID" value="NC_007493.2"/>
</dbReference>
<dbReference type="EMBL" id="CP000143">
    <property type="protein sequence ID" value="ABA79161.1"/>
    <property type="molecule type" value="Genomic_DNA"/>
</dbReference>
<evidence type="ECO:0000313" key="3">
    <source>
        <dbReference type="EMBL" id="ABA79161.1"/>
    </source>
</evidence>
<proteinExistence type="predicted"/>
<name>Q3J223_CERS4</name>
<dbReference type="STRING" id="272943.RSP_2995"/>
<dbReference type="Proteomes" id="UP000002703">
    <property type="component" value="Chromosome 1"/>
</dbReference>
<dbReference type="EnsemblBacteria" id="ABA79161">
    <property type="protein sequence ID" value="ABA79161"/>
    <property type="gene ID" value="RSP_2995"/>
</dbReference>
<dbReference type="SUPFAM" id="SSF56563">
    <property type="entry name" value="Major capsid protein gp5"/>
    <property type="match status" value="1"/>
</dbReference>
<dbReference type="OrthoDB" id="9803968at2"/>
<dbReference type="AlphaFoldDB" id="Q3J223"/>
<feature type="domain" description="Phage capsid-like C-terminal" evidence="2">
    <location>
        <begin position="112"/>
        <end position="366"/>
    </location>
</feature>
<organism evidence="3 4">
    <name type="scientific">Cereibacter sphaeroides (strain ATCC 17023 / DSM 158 / JCM 6121 / CCUG 31486 / LMG 2827 / NBRC 12203 / NCIMB 8253 / ATH 2.4.1.)</name>
    <name type="common">Rhodobacter sphaeroides</name>
    <dbReference type="NCBI Taxonomy" id="272943"/>
    <lineage>
        <taxon>Bacteria</taxon>
        <taxon>Pseudomonadati</taxon>
        <taxon>Pseudomonadota</taxon>
        <taxon>Alphaproteobacteria</taxon>
        <taxon>Rhodobacterales</taxon>
        <taxon>Paracoccaceae</taxon>
        <taxon>Cereibacter</taxon>
    </lineage>
</organism>
<protein>
    <submittedName>
        <fullName evidence="3">Phage major capsid protein, gp36</fullName>
    </submittedName>
</protein>
<keyword evidence="4" id="KW-1185">Reference proteome</keyword>
<sequence>MTIELKNAIEASNQLIQAIRSEVEGVKSADALFEGKMARMEAELAASLSAKSALEARLNALETAAARPVSGKAAEAADECKSAFRNWLANPESFEAKQAFEQKALATTGLANVIPRTVSDEVIAAARGYSALAGLAKYVVTGTSEFGIMVSGGSAVTRGGETTVRGENTTSLVSKKPIWTDVGSNVAVTKHSAMDLQTDVISFIADQFAEDFAADMADGFINGTGLNDDPQGILTAGIELSGASVTPELIIDLAYKVKTVDRNNGAYLMAGTTAAALSKAKANSQFVLEIKEGVTMINGRPVHVDDYLPEETPVVFGNYKRAFLTAVRAEGVTVQINPYKQSNVIFVEGNLRYGSVVLNGDAYAKLVIA</sequence>
<gene>
    <name evidence="3" type="ORF">RSP_2995</name>
</gene>
<dbReference type="Pfam" id="PF05065">
    <property type="entry name" value="Phage_capsid"/>
    <property type="match status" value="1"/>
</dbReference>
<accession>Q3J223</accession>
<evidence type="ECO:0000259" key="2">
    <source>
        <dbReference type="Pfam" id="PF05065"/>
    </source>
</evidence>
<dbReference type="eggNOG" id="COG4653">
    <property type="taxonomic scope" value="Bacteria"/>
</dbReference>
<dbReference type="NCBIfam" id="TIGR01554">
    <property type="entry name" value="major_cap_HK97"/>
    <property type="match status" value="1"/>
</dbReference>